<dbReference type="PROSITE" id="PS51257">
    <property type="entry name" value="PROKAR_LIPOPROTEIN"/>
    <property type="match status" value="1"/>
</dbReference>
<dbReference type="InterPro" id="IPR008969">
    <property type="entry name" value="CarboxyPept-like_regulatory"/>
</dbReference>
<dbReference type="Pfam" id="PF13620">
    <property type="entry name" value="CarboxypepD_reg"/>
    <property type="match status" value="1"/>
</dbReference>
<accession>A0ABV1RNJ1</accession>
<keyword evidence="1" id="KW-0732">Signal</keyword>
<name>A0ABV1RNJ1_9BACT</name>
<protein>
    <submittedName>
        <fullName evidence="2">Carboxypeptidase-like regulatory domain-containing protein</fullName>
    </submittedName>
</protein>
<evidence type="ECO:0000313" key="3">
    <source>
        <dbReference type="Proteomes" id="UP001476807"/>
    </source>
</evidence>
<evidence type="ECO:0000313" key="2">
    <source>
        <dbReference type="EMBL" id="MER2995934.1"/>
    </source>
</evidence>
<gene>
    <name evidence="2" type="ORF">ABS362_00165</name>
</gene>
<dbReference type="RefSeq" id="WP_350409954.1">
    <property type="nucleotide sequence ID" value="NZ_JBEOKT010000001.1"/>
</dbReference>
<dbReference type="SUPFAM" id="SSF49464">
    <property type="entry name" value="Carboxypeptidase regulatory domain-like"/>
    <property type="match status" value="1"/>
</dbReference>
<evidence type="ECO:0000256" key="1">
    <source>
        <dbReference type="SAM" id="SignalP"/>
    </source>
</evidence>
<feature type="chain" id="PRO_5046285393" evidence="1">
    <location>
        <begin position="22"/>
        <end position="256"/>
    </location>
</feature>
<dbReference type="EMBL" id="JBEOKT010000001">
    <property type="protein sequence ID" value="MER2995934.1"/>
    <property type="molecule type" value="Genomic_DNA"/>
</dbReference>
<dbReference type="Proteomes" id="UP001476807">
    <property type="component" value="Unassembled WGS sequence"/>
</dbReference>
<sequence>MLSLFKPAVLYAALLACFALTSCEREPGSGPNAEGLNGLVKIYNQYGEVQDPTAVTVTIEQTGKTTKTNTQGEYWLPYLASGTYTLKFTKNGHPTTYVRDIDHVRTKYTSTSAPVASMIEPSSYTATPGAVIVNIDDPLSAYFQIPVQLNKPLPAGKEITVKMYLGKDAAVSASNYVHFISFKTSSQEFNITYPYFASLVINDEMKRGDTVYMVIYTDAVEEASCEGPWNKPDCSNSTTINTSNAVVFSEIIPRLE</sequence>
<dbReference type="Gene3D" id="2.60.40.1120">
    <property type="entry name" value="Carboxypeptidase-like, regulatory domain"/>
    <property type="match status" value="1"/>
</dbReference>
<keyword evidence="3" id="KW-1185">Reference proteome</keyword>
<proteinExistence type="predicted"/>
<feature type="signal peptide" evidence="1">
    <location>
        <begin position="1"/>
        <end position="21"/>
    </location>
</feature>
<reference evidence="2 3" key="1">
    <citation type="submission" date="2024-06" db="EMBL/GenBank/DDBJ databases">
        <title>Pontibacter populi HYL7-15.</title>
        <authorList>
            <person name="Kim M.K."/>
        </authorList>
    </citation>
    <scope>NUCLEOTIDE SEQUENCE [LARGE SCALE GENOMIC DNA]</scope>
    <source>
        <strain evidence="2 3">HYL7-15</strain>
    </source>
</reference>
<organism evidence="2 3">
    <name type="scientific">Pontibacter populi</name>
    <dbReference type="NCBI Taxonomy" id="890055"/>
    <lineage>
        <taxon>Bacteria</taxon>
        <taxon>Pseudomonadati</taxon>
        <taxon>Bacteroidota</taxon>
        <taxon>Cytophagia</taxon>
        <taxon>Cytophagales</taxon>
        <taxon>Hymenobacteraceae</taxon>
        <taxon>Pontibacter</taxon>
    </lineage>
</organism>
<comment type="caution">
    <text evidence="2">The sequence shown here is derived from an EMBL/GenBank/DDBJ whole genome shotgun (WGS) entry which is preliminary data.</text>
</comment>